<dbReference type="InterPro" id="IPR013083">
    <property type="entry name" value="Znf_RING/FYVE/PHD"/>
</dbReference>
<evidence type="ECO:0000313" key="6">
    <source>
        <dbReference type="EMBL" id="OMJ71944.1"/>
    </source>
</evidence>
<evidence type="ECO:0000259" key="5">
    <source>
        <dbReference type="PROSITE" id="PS50178"/>
    </source>
</evidence>
<dbReference type="GO" id="GO:0043328">
    <property type="term" value="P:protein transport to vacuole involved in ubiquitin-dependent protein catabolic process via the multivesicular body sorting pathway"/>
    <property type="evidence" value="ECO:0007669"/>
    <property type="project" value="TreeGrafter"/>
</dbReference>
<keyword evidence="7" id="KW-1185">Reference proteome</keyword>
<feature type="domain" description="FYVE-type" evidence="5">
    <location>
        <begin position="119"/>
        <end position="178"/>
    </location>
</feature>
<dbReference type="GO" id="GO:0032266">
    <property type="term" value="F:phosphatidylinositol-3-phosphate binding"/>
    <property type="evidence" value="ECO:0007669"/>
    <property type="project" value="TreeGrafter"/>
</dbReference>
<dbReference type="InterPro" id="IPR011011">
    <property type="entry name" value="Znf_FYVE_PHD"/>
</dbReference>
<dbReference type="InterPro" id="IPR017455">
    <property type="entry name" value="Znf_FYVE-rel"/>
</dbReference>
<dbReference type="GO" id="GO:0008270">
    <property type="term" value="F:zinc ion binding"/>
    <property type="evidence" value="ECO:0007669"/>
    <property type="project" value="UniProtKB-KW"/>
</dbReference>
<organism evidence="6 7">
    <name type="scientific">Stentor coeruleus</name>
    <dbReference type="NCBI Taxonomy" id="5963"/>
    <lineage>
        <taxon>Eukaryota</taxon>
        <taxon>Sar</taxon>
        <taxon>Alveolata</taxon>
        <taxon>Ciliophora</taxon>
        <taxon>Postciliodesmatophora</taxon>
        <taxon>Heterotrichea</taxon>
        <taxon>Heterotrichida</taxon>
        <taxon>Stentoridae</taxon>
        <taxon>Stentor</taxon>
    </lineage>
</organism>
<dbReference type="PANTHER" id="PTHR47794">
    <property type="entry name" value="VACUOLAR PROTEIN SORTING-ASSOCIATED PROTEIN 27"/>
    <property type="match status" value="1"/>
</dbReference>
<dbReference type="Pfam" id="PF01363">
    <property type="entry name" value="FYVE"/>
    <property type="match status" value="1"/>
</dbReference>
<dbReference type="PANTHER" id="PTHR47794:SF1">
    <property type="entry name" value="VACUOLAR PROTEIN SORTING-ASSOCIATED PROTEIN 27"/>
    <property type="match status" value="1"/>
</dbReference>
<dbReference type="EMBL" id="MPUH01000943">
    <property type="protein sequence ID" value="OMJ71944.1"/>
    <property type="molecule type" value="Genomic_DNA"/>
</dbReference>
<evidence type="ECO:0000256" key="3">
    <source>
        <dbReference type="ARBA" id="ARBA00022833"/>
    </source>
</evidence>
<sequence length="217" mass="25325">MGSKIPREQVRTEKVKMQYFQAKIQIKSGLLQDSQSLLYSKDWKISLLEIYLCTLYLDKTEELNLNNDFLIISNNQPLHELIFLAKSKEGLKIYMLKFDSNKNFIKITAGIFLSKRPSWILSPVCHICSQEFDMIKRCHHCRYCGKNICASCSKFCRLDLLGYINVQRLCVKCVTRVGDRMKFVCEIRNEDMSESMLENLYDLPYNQSVLASTLETM</sequence>
<protein>
    <recommendedName>
        <fullName evidence="5">FYVE-type domain-containing protein</fullName>
    </recommendedName>
</protein>
<gene>
    <name evidence="6" type="ORF">SteCoe_29733</name>
</gene>
<dbReference type="SUPFAM" id="SSF57903">
    <property type="entry name" value="FYVE/PHD zinc finger"/>
    <property type="match status" value="1"/>
</dbReference>
<reference evidence="6 7" key="1">
    <citation type="submission" date="2016-11" db="EMBL/GenBank/DDBJ databases">
        <title>The macronuclear genome of Stentor coeruleus: a giant cell with tiny introns.</title>
        <authorList>
            <person name="Slabodnick M."/>
            <person name="Ruby J.G."/>
            <person name="Reiff S.B."/>
            <person name="Swart E.C."/>
            <person name="Gosai S."/>
            <person name="Prabakaran S."/>
            <person name="Witkowska E."/>
            <person name="Larue G.E."/>
            <person name="Fisher S."/>
            <person name="Freeman R.M."/>
            <person name="Gunawardena J."/>
            <person name="Chu W."/>
            <person name="Stover N.A."/>
            <person name="Gregory B.D."/>
            <person name="Nowacki M."/>
            <person name="Derisi J."/>
            <person name="Roy S.W."/>
            <person name="Marshall W.F."/>
            <person name="Sood P."/>
        </authorList>
    </citation>
    <scope>NUCLEOTIDE SEQUENCE [LARGE SCALE GENOMIC DNA]</scope>
    <source>
        <strain evidence="6">WM001</strain>
    </source>
</reference>
<keyword evidence="3" id="KW-0862">Zinc</keyword>
<name>A0A1R2B575_9CILI</name>
<dbReference type="OrthoDB" id="305729at2759"/>
<proteinExistence type="predicted"/>
<accession>A0A1R2B575</accession>
<evidence type="ECO:0000256" key="1">
    <source>
        <dbReference type="ARBA" id="ARBA00022723"/>
    </source>
</evidence>
<dbReference type="GO" id="GO:0033565">
    <property type="term" value="C:ESCRT-0 complex"/>
    <property type="evidence" value="ECO:0007669"/>
    <property type="project" value="TreeGrafter"/>
</dbReference>
<evidence type="ECO:0000313" key="7">
    <source>
        <dbReference type="Proteomes" id="UP000187209"/>
    </source>
</evidence>
<dbReference type="PROSITE" id="PS50178">
    <property type="entry name" value="ZF_FYVE"/>
    <property type="match status" value="1"/>
</dbReference>
<dbReference type="AlphaFoldDB" id="A0A1R2B575"/>
<dbReference type="Gene3D" id="3.30.40.10">
    <property type="entry name" value="Zinc/RING finger domain, C3HC4 (zinc finger)"/>
    <property type="match status" value="1"/>
</dbReference>
<dbReference type="Proteomes" id="UP000187209">
    <property type="component" value="Unassembled WGS sequence"/>
</dbReference>
<dbReference type="GO" id="GO:0006623">
    <property type="term" value="P:protein targeting to vacuole"/>
    <property type="evidence" value="ECO:0007669"/>
    <property type="project" value="TreeGrafter"/>
</dbReference>
<evidence type="ECO:0000256" key="4">
    <source>
        <dbReference type="PROSITE-ProRule" id="PRU00091"/>
    </source>
</evidence>
<keyword evidence="2 4" id="KW-0863">Zinc-finger</keyword>
<evidence type="ECO:0000256" key="2">
    <source>
        <dbReference type="ARBA" id="ARBA00022771"/>
    </source>
</evidence>
<comment type="caution">
    <text evidence="6">The sequence shown here is derived from an EMBL/GenBank/DDBJ whole genome shotgun (WGS) entry which is preliminary data.</text>
</comment>
<keyword evidence="1" id="KW-0479">Metal-binding</keyword>
<dbReference type="InterPro" id="IPR000306">
    <property type="entry name" value="Znf_FYVE"/>
</dbReference>
<dbReference type="GO" id="GO:0043130">
    <property type="term" value="F:ubiquitin binding"/>
    <property type="evidence" value="ECO:0007669"/>
    <property type="project" value="TreeGrafter"/>
</dbReference>
<dbReference type="SMART" id="SM00064">
    <property type="entry name" value="FYVE"/>
    <property type="match status" value="1"/>
</dbReference>